<dbReference type="PRINTS" id="PR00133">
    <property type="entry name" value="GLHYDRLASE3"/>
</dbReference>
<protein>
    <submittedName>
        <fullName evidence="5">Glycoside hydrolase family 3 protein</fullName>
    </submittedName>
</protein>
<feature type="domain" description="Fibronectin type III-like" evidence="4">
    <location>
        <begin position="621"/>
        <end position="690"/>
    </location>
</feature>
<evidence type="ECO:0000256" key="2">
    <source>
        <dbReference type="ARBA" id="ARBA00022729"/>
    </source>
</evidence>
<evidence type="ECO:0000256" key="1">
    <source>
        <dbReference type="ARBA" id="ARBA00005336"/>
    </source>
</evidence>
<evidence type="ECO:0000259" key="4">
    <source>
        <dbReference type="SMART" id="SM01217"/>
    </source>
</evidence>
<dbReference type="Proteomes" id="UP000436357">
    <property type="component" value="Unassembled WGS sequence"/>
</dbReference>
<comment type="caution">
    <text evidence="5">The sequence shown here is derived from an EMBL/GenBank/DDBJ whole genome shotgun (WGS) entry which is preliminary data.</text>
</comment>
<dbReference type="InterPro" id="IPR036962">
    <property type="entry name" value="Glyco_hydro_3_N_sf"/>
</dbReference>
<dbReference type="Gene3D" id="3.40.50.1700">
    <property type="entry name" value="Glycoside hydrolase family 3 C-terminal domain"/>
    <property type="match status" value="1"/>
</dbReference>
<evidence type="ECO:0000313" key="5">
    <source>
        <dbReference type="EMBL" id="MSD91189.1"/>
    </source>
</evidence>
<dbReference type="Gene3D" id="3.20.20.300">
    <property type="entry name" value="Glycoside hydrolase, family 3, N-terminal domain"/>
    <property type="match status" value="1"/>
</dbReference>
<dbReference type="SMART" id="SM01217">
    <property type="entry name" value="Fn3_like"/>
    <property type="match status" value="1"/>
</dbReference>
<dbReference type="InterPro" id="IPR017853">
    <property type="entry name" value="GH"/>
</dbReference>
<dbReference type="OrthoDB" id="9803863at2"/>
<dbReference type="InterPro" id="IPR036881">
    <property type="entry name" value="Glyco_hydro_3_C_sf"/>
</dbReference>
<dbReference type="InterPro" id="IPR013783">
    <property type="entry name" value="Ig-like_fold"/>
</dbReference>
<dbReference type="PANTHER" id="PTHR42721:SF3">
    <property type="entry name" value="BETA-D-XYLOSIDASE 5-RELATED"/>
    <property type="match status" value="1"/>
</dbReference>
<evidence type="ECO:0000313" key="6">
    <source>
        <dbReference type="Proteomes" id="UP000436357"/>
    </source>
</evidence>
<dbReference type="Gene3D" id="2.60.40.10">
    <property type="entry name" value="Immunoglobulins"/>
    <property type="match status" value="1"/>
</dbReference>
<comment type="similarity">
    <text evidence="1">Belongs to the glycosyl hydrolase 3 family.</text>
</comment>
<organism evidence="5 6">
    <name type="scientific">Bifidobacterium asteroides</name>
    <dbReference type="NCBI Taxonomy" id="1684"/>
    <lineage>
        <taxon>Bacteria</taxon>
        <taxon>Bacillati</taxon>
        <taxon>Actinomycetota</taxon>
        <taxon>Actinomycetes</taxon>
        <taxon>Bifidobacteriales</taxon>
        <taxon>Bifidobacteriaceae</taxon>
        <taxon>Bifidobacterium</taxon>
    </lineage>
</organism>
<dbReference type="GO" id="GO:0031222">
    <property type="term" value="P:arabinan catabolic process"/>
    <property type="evidence" value="ECO:0007669"/>
    <property type="project" value="TreeGrafter"/>
</dbReference>
<dbReference type="GO" id="GO:0046556">
    <property type="term" value="F:alpha-L-arabinofuranosidase activity"/>
    <property type="evidence" value="ECO:0007669"/>
    <property type="project" value="TreeGrafter"/>
</dbReference>
<name>A0A6N7TUC5_9BIFI</name>
<dbReference type="Pfam" id="PF14310">
    <property type="entry name" value="Fn3-like"/>
    <property type="match status" value="1"/>
</dbReference>
<dbReference type="InterPro" id="IPR001764">
    <property type="entry name" value="Glyco_hydro_3_N"/>
</dbReference>
<dbReference type="InterPro" id="IPR002772">
    <property type="entry name" value="Glyco_hydro_3_C"/>
</dbReference>
<keyword evidence="3 5" id="KW-0378">Hydrolase</keyword>
<proteinExistence type="inferred from homology"/>
<dbReference type="SUPFAM" id="SSF52279">
    <property type="entry name" value="Beta-D-glucan exohydrolase, C-terminal domain"/>
    <property type="match status" value="1"/>
</dbReference>
<dbReference type="AlphaFoldDB" id="A0A6N7TUC5"/>
<accession>A0A6N7TUC5</accession>
<dbReference type="SUPFAM" id="SSF51445">
    <property type="entry name" value="(Trans)glycosidases"/>
    <property type="match status" value="1"/>
</dbReference>
<evidence type="ECO:0000256" key="3">
    <source>
        <dbReference type="ARBA" id="ARBA00022801"/>
    </source>
</evidence>
<dbReference type="EMBL" id="WKKW01000003">
    <property type="protein sequence ID" value="MSD91189.1"/>
    <property type="molecule type" value="Genomic_DNA"/>
</dbReference>
<reference evidence="5 6" key="1">
    <citation type="submission" date="2019-11" db="EMBL/GenBank/DDBJ databases">
        <title>Draft Genome Sequence of Plant Growth-Promoting Rhizosphere-Associated Bacteria.</title>
        <authorList>
            <person name="Vasilyev I.Y."/>
            <person name="Radchenko V."/>
            <person name="Ilnitskaya E.V."/>
        </authorList>
    </citation>
    <scope>NUCLEOTIDE SEQUENCE [LARGE SCALE GENOMIC DNA]</scope>
    <source>
        <strain evidence="5 6">VRA_9sq_n</strain>
    </source>
</reference>
<gene>
    <name evidence="5" type="ORF">GKC41_05905</name>
</gene>
<dbReference type="InterPro" id="IPR044993">
    <property type="entry name" value="BXL"/>
</dbReference>
<keyword evidence="2" id="KW-0732">Signal</keyword>
<dbReference type="InterPro" id="IPR026891">
    <property type="entry name" value="Fn3-like"/>
</dbReference>
<dbReference type="Pfam" id="PF01915">
    <property type="entry name" value="Glyco_hydro_3_C"/>
    <property type="match status" value="1"/>
</dbReference>
<dbReference type="GO" id="GO:0009044">
    <property type="term" value="F:xylan 1,4-beta-xylosidase activity"/>
    <property type="evidence" value="ECO:0007669"/>
    <property type="project" value="InterPro"/>
</dbReference>
<sequence>MAGMKRLSRKEAAVQAKALVAGMSAHECVEQLNYDAPGIERLGIPPYNYWNEGLHGVARAGTATVFPQAIGMAASFDPDLLHSVAEVIATEGRAKYNSSVQLGDRDIYKGLTYWSPNLNIYRDPRWGRGQETYGEDPYLTSRMGVAFIRGLQGEGKYLKLAAAAKHFAVHSGPEAIRHGFDARISLQELYRTYLPAFKAAVKEADVESVMTAYNSLNGVPCSVNAELINHILRQEWGFQGHVVTDAWALEDVYGDHTYASDAQETMVLAIRAGVNLCTGRCSGATADALAAGQLGEEEVREALEPVFRTRVRLGMFADDCPYDSIGIDQCDTEDHRDLSMHMAQETFVLLHNSGILPLDTNAYGSVCVVGPLADSRSALLGNYFGTPTHSTTILQGMESALKGIMPVRYAQGCSLTGNHARSELAHEDEGESEALAMAAASDLVVAVMGMDSSIEGEQGDAGNSMGAGDRGQLGLPGRQEHLLRALLDVGKPVVLLLVGGGGFALHGLEDHANMAAIMQIWYPGGQGGRAVAGVLLGETSPSGKLPITVYRTHAGLPSFQEYELGNRTYRFLDRLPLYPFGYGLTYSQTKVDRPSVVLSGGSRRISVGVPIRNEGDCPVSEVVQIYLAHHESGLSVPNWNLVAFTRVDLSPDEQVVADLEIGPEAFMEFDSQGKMVVDGDFFTLYAGISQPDARSVELLGQAPWPVEVNFATGGVRILKPGPAAVAGKTE</sequence>
<dbReference type="GO" id="GO:0045493">
    <property type="term" value="P:xylan catabolic process"/>
    <property type="evidence" value="ECO:0007669"/>
    <property type="project" value="InterPro"/>
</dbReference>
<dbReference type="Pfam" id="PF00933">
    <property type="entry name" value="Glyco_hydro_3"/>
    <property type="match status" value="1"/>
</dbReference>
<dbReference type="PANTHER" id="PTHR42721">
    <property type="entry name" value="SUGAR HYDROLASE-RELATED"/>
    <property type="match status" value="1"/>
</dbReference>